<keyword evidence="3 5" id="KW-0378">Hydrolase</keyword>
<evidence type="ECO:0000256" key="6">
    <source>
        <dbReference type="PROSITE-ProRule" id="PRU00050"/>
    </source>
</evidence>
<dbReference type="GO" id="GO:0005737">
    <property type="term" value="C:cytoplasm"/>
    <property type="evidence" value="ECO:0007669"/>
    <property type="project" value="UniProtKB-SubCell"/>
</dbReference>
<dbReference type="InterPro" id="IPR000673">
    <property type="entry name" value="Sig_transdc_resp-reg_Me-estase"/>
</dbReference>
<dbReference type="RefSeq" id="WP_184012481.1">
    <property type="nucleotide sequence ID" value="NZ_JACIJS010000008.1"/>
</dbReference>
<accession>A0A840WSK8</accession>
<dbReference type="AlphaFoldDB" id="A0A840WSK8"/>
<comment type="domain">
    <text evidence="5">Contains a C-terminal catalytic domain, and an N-terminal region which modulates catalytic activity.</text>
</comment>
<dbReference type="SUPFAM" id="SSF52738">
    <property type="entry name" value="Methylesterase CheB, C-terminal domain"/>
    <property type="match status" value="1"/>
</dbReference>
<feature type="modified residue" description="4-aspartylphosphate" evidence="5 7">
    <location>
        <position position="54"/>
    </location>
</feature>
<comment type="function">
    <text evidence="5">Involved in chemotaxis. Part of a chemotaxis signal transduction system that modulates chemotaxis in response to various stimuli. Catalyzes the demethylation of specific methylglutamate residues introduced into the chemoreceptors (methyl-accepting chemotaxis proteins or MCP) by CheR. Also mediates the irreversible deamidation of specific glutamine residues to glutamic acid.</text>
</comment>
<evidence type="ECO:0000256" key="1">
    <source>
        <dbReference type="ARBA" id="ARBA00022490"/>
    </source>
</evidence>
<feature type="active site" evidence="5 6">
    <location>
        <position position="183"/>
    </location>
</feature>
<dbReference type="GO" id="GO:0006935">
    <property type="term" value="P:chemotaxis"/>
    <property type="evidence" value="ECO:0007669"/>
    <property type="project" value="UniProtKB-UniRule"/>
</dbReference>
<dbReference type="NCBIfam" id="NF009206">
    <property type="entry name" value="PRK12555.1"/>
    <property type="match status" value="1"/>
</dbReference>
<dbReference type="PROSITE" id="PS50110">
    <property type="entry name" value="RESPONSE_REGULATORY"/>
    <property type="match status" value="1"/>
</dbReference>
<dbReference type="GO" id="GO:0050568">
    <property type="term" value="F:protein-glutamine glutaminase activity"/>
    <property type="evidence" value="ECO:0007669"/>
    <property type="project" value="UniProtKB-UniRule"/>
</dbReference>
<dbReference type="InterPro" id="IPR001789">
    <property type="entry name" value="Sig_transdc_resp-reg_receiver"/>
</dbReference>
<name>A0A840WSK8_9RHOB</name>
<dbReference type="PIRSF" id="PIRSF000876">
    <property type="entry name" value="RR_chemtxs_CheB"/>
    <property type="match status" value="1"/>
</dbReference>
<evidence type="ECO:0000259" key="9">
    <source>
        <dbReference type="PROSITE" id="PS50122"/>
    </source>
</evidence>
<feature type="domain" description="CheB-type methylesterase" evidence="9">
    <location>
        <begin position="145"/>
        <end position="336"/>
    </location>
</feature>
<dbReference type="SUPFAM" id="SSF52172">
    <property type="entry name" value="CheY-like"/>
    <property type="match status" value="1"/>
</dbReference>
<keyword evidence="1 5" id="KW-0963">Cytoplasm</keyword>
<gene>
    <name evidence="5" type="primary">cheB</name>
    <name evidence="10" type="ORF">FHS89_002692</name>
</gene>
<keyword evidence="5 7" id="KW-0597">Phosphoprotein</keyword>
<dbReference type="CDD" id="cd16432">
    <property type="entry name" value="CheB_Rec"/>
    <property type="match status" value="1"/>
</dbReference>
<organism evidence="10 11">
    <name type="scientific">Rubricella aquisinus</name>
    <dbReference type="NCBI Taxonomy" id="2028108"/>
    <lineage>
        <taxon>Bacteria</taxon>
        <taxon>Pseudomonadati</taxon>
        <taxon>Pseudomonadota</taxon>
        <taxon>Alphaproteobacteria</taxon>
        <taxon>Rhodobacterales</taxon>
        <taxon>Paracoccaceae</taxon>
        <taxon>Rubricella</taxon>
    </lineage>
</organism>
<evidence type="ECO:0000256" key="5">
    <source>
        <dbReference type="HAMAP-Rule" id="MF_00099"/>
    </source>
</evidence>
<evidence type="ECO:0000256" key="7">
    <source>
        <dbReference type="PROSITE-ProRule" id="PRU00169"/>
    </source>
</evidence>
<dbReference type="PANTHER" id="PTHR42872">
    <property type="entry name" value="PROTEIN-GLUTAMATE METHYLESTERASE/PROTEIN-GLUTAMINE GLUTAMINASE"/>
    <property type="match status" value="1"/>
</dbReference>
<evidence type="ECO:0000256" key="3">
    <source>
        <dbReference type="ARBA" id="ARBA00022801"/>
    </source>
</evidence>
<comment type="PTM">
    <text evidence="5">Phosphorylated by CheA. Phosphorylation of the N-terminal regulatory domain activates the methylesterase activity.</text>
</comment>
<dbReference type="GO" id="GO:0008984">
    <property type="term" value="F:protein-glutamate methylesterase activity"/>
    <property type="evidence" value="ECO:0007669"/>
    <property type="project" value="UniProtKB-UniRule"/>
</dbReference>
<dbReference type="SMART" id="SM00448">
    <property type="entry name" value="REC"/>
    <property type="match status" value="1"/>
</dbReference>
<evidence type="ECO:0000313" key="11">
    <source>
        <dbReference type="Proteomes" id="UP000553766"/>
    </source>
</evidence>
<dbReference type="Pfam" id="PF01339">
    <property type="entry name" value="CheB_methylest"/>
    <property type="match status" value="1"/>
</dbReference>
<feature type="active site" evidence="5 6">
    <location>
        <position position="278"/>
    </location>
</feature>
<dbReference type="Gene3D" id="3.40.50.180">
    <property type="entry name" value="Methylesterase CheB, C-terminal domain"/>
    <property type="match status" value="1"/>
</dbReference>
<dbReference type="Proteomes" id="UP000553766">
    <property type="component" value="Unassembled WGS sequence"/>
</dbReference>
<comment type="catalytic activity">
    <reaction evidence="4 5">
        <text>[protein]-L-glutamate 5-O-methyl ester + H2O = L-glutamyl-[protein] + methanol + H(+)</text>
        <dbReference type="Rhea" id="RHEA:23236"/>
        <dbReference type="Rhea" id="RHEA-COMP:10208"/>
        <dbReference type="Rhea" id="RHEA-COMP:10311"/>
        <dbReference type="ChEBI" id="CHEBI:15377"/>
        <dbReference type="ChEBI" id="CHEBI:15378"/>
        <dbReference type="ChEBI" id="CHEBI:17790"/>
        <dbReference type="ChEBI" id="CHEBI:29973"/>
        <dbReference type="ChEBI" id="CHEBI:82795"/>
        <dbReference type="EC" id="3.1.1.61"/>
    </reaction>
</comment>
<reference evidence="10 11" key="1">
    <citation type="submission" date="2020-08" db="EMBL/GenBank/DDBJ databases">
        <title>Genomic Encyclopedia of Type Strains, Phase IV (KMG-IV): sequencing the most valuable type-strain genomes for metagenomic binning, comparative biology and taxonomic classification.</title>
        <authorList>
            <person name="Goeker M."/>
        </authorList>
    </citation>
    <scope>NUCLEOTIDE SEQUENCE [LARGE SCALE GENOMIC DNA]</scope>
    <source>
        <strain evidence="10 11">DSM 103377</strain>
    </source>
</reference>
<dbReference type="InterPro" id="IPR035909">
    <property type="entry name" value="CheB_C"/>
</dbReference>
<keyword evidence="2 5" id="KW-0145">Chemotaxis</keyword>
<dbReference type="EC" id="3.1.1.61" evidence="5"/>
<dbReference type="PROSITE" id="PS50122">
    <property type="entry name" value="CHEB"/>
    <property type="match status" value="1"/>
</dbReference>
<dbReference type="PANTHER" id="PTHR42872:SF6">
    <property type="entry name" value="PROTEIN-GLUTAMATE METHYLESTERASE_PROTEIN-GLUTAMINE GLUTAMINASE"/>
    <property type="match status" value="1"/>
</dbReference>
<dbReference type="NCBIfam" id="NF001965">
    <property type="entry name" value="PRK00742.1"/>
    <property type="match status" value="1"/>
</dbReference>
<comment type="catalytic activity">
    <reaction evidence="5">
        <text>L-glutaminyl-[protein] + H2O = L-glutamyl-[protein] + NH4(+)</text>
        <dbReference type="Rhea" id="RHEA:16441"/>
        <dbReference type="Rhea" id="RHEA-COMP:10207"/>
        <dbReference type="Rhea" id="RHEA-COMP:10208"/>
        <dbReference type="ChEBI" id="CHEBI:15377"/>
        <dbReference type="ChEBI" id="CHEBI:28938"/>
        <dbReference type="ChEBI" id="CHEBI:29973"/>
        <dbReference type="ChEBI" id="CHEBI:30011"/>
        <dbReference type="EC" id="3.5.1.44"/>
    </reaction>
</comment>
<evidence type="ECO:0000259" key="8">
    <source>
        <dbReference type="PROSITE" id="PS50110"/>
    </source>
</evidence>
<keyword evidence="11" id="KW-1185">Reference proteome</keyword>
<dbReference type="InterPro" id="IPR011006">
    <property type="entry name" value="CheY-like_superfamily"/>
</dbReference>
<comment type="similarity">
    <text evidence="5">Belongs to the CheB family.</text>
</comment>
<protein>
    <recommendedName>
        <fullName evidence="5">Protein-glutamate methylesterase/protein-glutamine glutaminase</fullName>
        <ecNumber evidence="5">3.1.1.61</ecNumber>
        <ecNumber evidence="5">3.5.1.44</ecNumber>
    </recommendedName>
</protein>
<comment type="caution">
    <text evidence="10">The sequence shown here is derived from an EMBL/GenBank/DDBJ whole genome shotgun (WGS) entry which is preliminary data.</text>
</comment>
<proteinExistence type="inferred from homology"/>
<feature type="domain" description="Response regulatory" evidence="8">
    <location>
        <begin position="3"/>
        <end position="120"/>
    </location>
</feature>
<sequence>MIRVLIVDDSRLMRSMIRQALSSCPDIDVVAEAPDPHSARQLIKDLNPDVLTLDVEMPGMDGITFLQKIMDLRPMPVIMVSTLTDQGTDTAIAAMELGAVDAVPKPGGNLSLPGFGRLLADRIRMAAKASVRRQAAPPPQPQAGVLPKVDVIAIGASTGGVSAIGAVLQHIPPDAPPVVIVQHMPEAYTGRFADRLDKQLRVHVSEAQDGETLRPGTVRIAPGGAHLRFRKTEAGLRTRLEQSAPVSGHCPSVDVMFHALAETGVKCRAALLTGMGRDGADGLLRLYRAGHTCLVQDKASCVVFGMPRVAIELGAASEILPLDHLGARLFTKSQDRARHTARAS</sequence>
<dbReference type="Pfam" id="PF00072">
    <property type="entry name" value="Response_reg"/>
    <property type="match status" value="1"/>
</dbReference>
<dbReference type="HAMAP" id="MF_00099">
    <property type="entry name" value="CheB_chemtxs"/>
    <property type="match status" value="1"/>
</dbReference>
<evidence type="ECO:0000256" key="4">
    <source>
        <dbReference type="ARBA" id="ARBA00048267"/>
    </source>
</evidence>
<evidence type="ECO:0000313" key="10">
    <source>
        <dbReference type="EMBL" id="MBB5516652.1"/>
    </source>
</evidence>
<dbReference type="InterPro" id="IPR008248">
    <property type="entry name" value="CheB-like"/>
</dbReference>
<dbReference type="CDD" id="cd17541">
    <property type="entry name" value="REC_CheB-like"/>
    <property type="match status" value="1"/>
</dbReference>
<feature type="active site" evidence="5 6">
    <location>
        <position position="157"/>
    </location>
</feature>
<dbReference type="EMBL" id="JACIJS010000008">
    <property type="protein sequence ID" value="MBB5516652.1"/>
    <property type="molecule type" value="Genomic_DNA"/>
</dbReference>
<dbReference type="GO" id="GO:0000156">
    <property type="term" value="F:phosphorelay response regulator activity"/>
    <property type="evidence" value="ECO:0007669"/>
    <property type="project" value="InterPro"/>
</dbReference>
<evidence type="ECO:0000256" key="2">
    <source>
        <dbReference type="ARBA" id="ARBA00022500"/>
    </source>
</evidence>
<comment type="subcellular location">
    <subcellularLocation>
        <location evidence="5">Cytoplasm</location>
    </subcellularLocation>
</comment>
<dbReference type="EC" id="3.5.1.44" evidence="5"/>
<dbReference type="Gene3D" id="3.40.50.2300">
    <property type="match status" value="1"/>
</dbReference>